<comment type="subcellular location">
    <subcellularLocation>
        <location evidence="1">Cell septum</location>
    </subcellularLocation>
</comment>
<evidence type="ECO:0000256" key="7">
    <source>
        <dbReference type="SAM" id="MobiDB-lite"/>
    </source>
</evidence>
<feature type="compositionally biased region" description="Low complexity" evidence="7">
    <location>
        <begin position="57"/>
        <end position="73"/>
    </location>
</feature>
<dbReference type="AlphaFoldDB" id="A0AB39Y1G6"/>
<keyword evidence="6" id="KW-0131">Cell cycle</keyword>
<comment type="similarity">
    <text evidence="2">Belongs to the SsgA family.</text>
</comment>
<evidence type="ECO:0000256" key="5">
    <source>
        <dbReference type="ARBA" id="ARBA00023210"/>
    </source>
</evidence>
<proteinExistence type="inferred from homology"/>
<sequence length="196" mass="21748">MTQRPALPWRAGRCTFLCEDGPSGPPGRDLRPAGAAWRWASLPGRADSPRKPTERWSACTARTVSSTTSSRSGWRPRPRPCRCSGPSPTAATGPTELALDFRGAGMHVARWVFSRDLLLDGETCARGEGDVQVWPRWQGREPRVFLAFTNGERSCVVSARAKDVRALCRRLVALVPRGEEQRYYDLDAELSTLLPR</sequence>
<keyword evidence="5" id="KW-0717">Septation</keyword>
<feature type="region of interest" description="Disordered" evidence="7">
    <location>
        <begin position="42"/>
        <end position="90"/>
    </location>
</feature>
<keyword evidence="4" id="KW-0749">Sporulation</keyword>
<evidence type="ECO:0000256" key="6">
    <source>
        <dbReference type="ARBA" id="ARBA00023306"/>
    </source>
</evidence>
<dbReference type="GO" id="GO:0030435">
    <property type="term" value="P:sporulation resulting in formation of a cellular spore"/>
    <property type="evidence" value="ECO:0007669"/>
    <property type="project" value="UniProtKB-KW"/>
</dbReference>
<keyword evidence="3" id="KW-0132">Cell division</keyword>
<organism evidence="8">
    <name type="scientific">Streptomyces sp. R33</name>
    <dbReference type="NCBI Taxonomy" id="3238629"/>
    <lineage>
        <taxon>Bacteria</taxon>
        <taxon>Bacillati</taxon>
        <taxon>Actinomycetota</taxon>
        <taxon>Actinomycetes</taxon>
        <taxon>Kitasatosporales</taxon>
        <taxon>Streptomycetaceae</taxon>
        <taxon>Streptomyces</taxon>
    </lineage>
</organism>
<accession>A0AB39Y1G6</accession>
<gene>
    <name evidence="8" type="ORF">AB5J51_13875</name>
</gene>
<dbReference type="GO" id="GO:0000917">
    <property type="term" value="P:division septum assembly"/>
    <property type="evidence" value="ECO:0007669"/>
    <property type="project" value="UniProtKB-KW"/>
</dbReference>
<reference evidence="8" key="1">
    <citation type="submission" date="2024-08" db="EMBL/GenBank/DDBJ databases">
        <authorList>
            <person name="Yu S.T."/>
        </authorList>
    </citation>
    <scope>NUCLEOTIDE SEQUENCE</scope>
    <source>
        <strain evidence="8">R33</strain>
    </source>
</reference>
<evidence type="ECO:0000256" key="4">
    <source>
        <dbReference type="ARBA" id="ARBA00022969"/>
    </source>
</evidence>
<evidence type="ECO:0000313" key="8">
    <source>
        <dbReference type="EMBL" id="XDV63943.1"/>
    </source>
</evidence>
<dbReference type="Pfam" id="PF04686">
    <property type="entry name" value="SsgA"/>
    <property type="match status" value="1"/>
</dbReference>
<protein>
    <submittedName>
        <fullName evidence="8">SsgA family sporulation/cell division regulator</fullName>
    </submittedName>
</protein>
<dbReference type="Gene3D" id="2.30.31.20">
    <property type="entry name" value="Sporulation-specific cell division protein SsgB"/>
    <property type="match status" value="1"/>
</dbReference>
<dbReference type="InterPro" id="IPR038658">
    <property type="entry name" value="SsgB_sf"/>
</dbReference>
<dbReference type="EMBL" id="CP165727">
    <property type="protein sequence ID" value="XDV63943.1"/>
    <property type="molecule type" value="Genomic_DNA"/>
</dbReference>
<name>A0AB39Y1G6_9ACTN</name>
<dbReference type="GO" id="GO:0030428">
    <property type="term" value="C:cell septum"/>
    <property type="evidence" value="ECO:0007669"/>
    <property type="project" value="UniProtKB-SubCell"/>
</dbReference>
<evidence type="ECO:0000256" key="1">
    <source>
        <dbReference type="ARBA" id="ARBA00004431"/>
    </source>
</evidence>
<dbReference type="RefSeq" id="WP_369777800.1">
    <property type="nucleotide sequence ID" value="NZ_CP165727.1"/>
</dbReference>
<evidence type="ECO:0000256" key="2">
    <source>
        <dbReference type="ARBA" id="ARBA00009323"/>
    </source>
</evidence>
<dbReference type="InterPro" id="IPR006776">
    <property type="entry name" value="SsgB"/>
</dbReference>
<evidence type="ECO:0000256" key="3">
    <source>
        <dbReference type="ARBA" id="ARBA00022618"/>
    </source>
</evidence>